<dbReference type="EMBL" id="BQKI01000011">
    <property type="protein sequence ID" value="GJN04342.1"/>
    <property type="molecule type" value="Genomic_DNA"/>
</dbReference>
<dbReference type="Pfam" id="PF13966">
    <property type="entry name" value="zf-RVT"/>
    <property type="match status" value="1"/>
</dbReference>
<evidence type="ECO:0000259" key="1">
    <source>
        <dbReference type="Pfam" id="PF13966"/>
    </source>
</evidence>
<protein>
    <recommendedName>
        <fullName evidence="1">Reverse transcriptase zinc-binding domain-containing protein</fullName>
    </recommendedName>
</protein>
<dbReference type="PANTHER" id="PTHR36617">
    <property type="entry name" value="PROTEIN, PUTATIVE-RELATED"/>
    <property type="match status" value="1"/>
</dbReference>
<name>A0AAV5D2H7_ELECO</name>
<proteinExistence type="predicted"/>
<comment type="caution">
    <text evidence="2">The sequence shown here is derived from an EMBL/GenBank/DDBJ whole genome shotgun (WGS) entry which is preliminary data.</text>
</comment>
<evidence type="ECO:0000313" key="2">
    <source>
        <dbReference type="EMBL" id="GJN04342.1"/>
    </source>
</evidence>
<sequence>MATEIGDGTNTLFWKDRWLLGQRIEDLSPVLASMVPGRFANRRTVNDAISNMAWIRDIHGEATPEVIAEFLKLCDIIDQVELQPDTPDRHTWRFSTSGQYTAKSAYDTLFLGSVPFEPWERVWKSWAPGKCHFFLWLAVHRRCWTADRLR</sequence>
<organism evidence="2 3">
    <name type="scientific">Eleusine coracana subsp. coracana</name>
    <dbReference type="NCBI Taxonomy" id="191504"/>
    <lineage>
        <taxon>Eukaryota</taxon>
        <taxon>Viridiplantae</taxon>
        <taxon>Streptophyta</taxon>
        <taxon>Embryophyta</taxon>
        <taxon>Tracheophyta</taxon>
        <taxon>Spermatophyta</taxon>
        <taxon>Magnoliopsida</taxon>
        <taxon>Liliopsida</taxon>
        <taxon>Poales</taxon>
        <taxon>Poaceae</taxon>
        <taxon>PACMAD clade</taxon>
        <taxon>Chloridoideae</taxon>
        <taxon>Cynodonteae</taxon>
        <taxon>Eleusininae</taxon>
        <taxon>Eleusine</taxon>
    </lineage>
</organism>
<keyword evidence="3" id="KW-1185">Reference proteome</keyword>
<dbReference type="PANTHER" id="PTHR36617:SF17">
    <property type="entry name" value="OS01G0114800 PROTEIN"/>
    <property type="match status" value="1"/>
</dbReference>
<gene>
    <name evidence="2" type="primary">ga21885</name>
    <name evidence="2" type="ORF">PR202_ga21885</name>
</gene>
<dbReference type="InterPro" id="IPR026960">
    <property type="entry name" value="RVT-Znf"/>
</dbReference>
<evidence type="ECO:0000313" key="3">
    <source>
        <dbReference type="Proteomes" id="UP001054889"/>
    </source>
</evidence>
<dbReference type="AlphaFoldDB" id="A0AAV5D2H7"/>
<dbReference type="Proteomes" id="UP001054889">
    <property type="component" value="Unassembled WGS sequence"/>
</dbReference>
<accession>A0AAV5D2H7</accession>
<reference evidence="2" key="2">
    <citation type="submission" date="2021-12" db="EMBL/GenBank/DDBJ databases">
        <title>Resequencing data analysis of finger millet.</title>
        <authorList>
            <person name="Hatakeyama M."/>
            <person name="Aluri S."/>
            <person name="Balachadran M.T."/>
            <person name="Sivarajan S.R."/>
            <person name="Poveda L."/>
            <person name="Shimizu-Inatsugi R."/>
            <person name="Schlapbach R."/>
            <person name="Sreeman S.M."/>
            <person name="Shimizu K.K."/>
        </authorList>
    </citation>
    <scope>NUCLEOTIDE SEQUENCE</scope>
</reference>
<reference evidence="2" key="1">
    <citation type="journal article" date="2018" name="DNA Res.">
        <title>Multiple hybrid de novo genome assembly of finger millet, an orphan allotetraploid crop.</title>
        <authorList>
            <person name="Hatakeyama M."/>
            <person name="Aluri S."/>
            <person name="Balachadran M.T."/>
            <person name="Sivarajan S.R."/>
            <person name="Patrignani A."/>
            <person name="Gruter S."/>
            <person name="Poveda L."/>
            <person name="Shimizu-Inatsugi R."/>
            <person name="Baeten J."/>
            <person name="Francoijs K.J."/>
            <person name="Nataraja K.N."/>
            <person name="Reddy Y.A.N."/>
            <person name="Phadnis S."/>
            <person name="Ravikumar R.L."/>
            <person name="Schlapbach R."/>
            <person name="Sreeman S.M."/>
            <person name="Shimizu K.K."/>
        </authorList>
    </citation>
    <scope>NUCLEOTIDE SEQUENCE</scope>
</reference>
<feature type="domain" description="Reverse transcriptase zinc-binding" evidence="1">
    <location>
        <begin position="100"/>
        <end position="150"/>
    </location>
</feature>